<feature type="non-terminal residue" evidence="2">
    <location>
        <position position="130"/>
    </location>
</feature>
<feature type="non-terminal residue" evidence="2">
    <location>
        <position position="1"/>
    </location>
</feature>
<dbReference type="EMBL" id="CADCTI010000262">
    <property type="protein sequence ID" value="CAA9271795.1"/>
    <property type="molecule type" value="Genomic_DNA"/>
</dbReference>
<gene>
    <name evidence="2" type="ORF">AVDCRST_MAG57-3185</name>
</gene>
<accession>A0A6J4J9S4</accession>
<reference evidence="2" key="1">
    <citation type="submission" date="2020-02" db="EMBL/GenBank/DDBJ databases">
        <authorList>
            <person name="Meier V. D."/>
        </authorList>
    </citation>
    <scope>NUCLEOTIDE SEQUENCE</scope>
    <source>
        <strain evidence="2">AVDCRST_MAG57</strain>
    </source>
</reference>
<proteinExistence type="predicted"/>
<sequence>GRRPGPAAACRDHRCRAGGGPARAVAAGGRRHRGRDAVRRLAAARPGRGGRDRRRRRDVHQLLGARPAADVRRGVHRGRPDPDAPRGLPPGRPGAPAGRDRHALPQAGRRRRARPSGRCGGGPGSAGAAM</sequence>
<name>A0A6J4J9S4_9ACTN</name>
<evidence type="ECO:0000256" key="1">
    <source>
        <dbReference type="SAM" id="MobiDB-lite"/>
    </source>
</evidence>
<evidence type="ECO:0000313" key="2">
    <source>
        <dbReference type="EMBL" id="CAA9271795.1"/>
    </source>
</evidence>
<feature type="compositionally biased region" description="Gly residues" evidence="1">
    <location>
        <begin position="118"/>
        <end position="130"/>
    </location>
</feature>
<feature type="region of interest" description="Disordered" evidence="1">
    <location>
        <begin position="1"/>
        <end position="130"/>
    </location>
</feature>
<dbReference type="AlphaFoldDB" id="A0A6J4J9S4"/>
<organism evidence="2">
    <name type="scientific">uncultured Blastococcus sp</name>
    <dbReference type="NCBI Taxonomy" id="217144"/>
    <lineage>
        <taxon>Bacteria</taxon>
        <taxon>Bacillati</taxon>
        <taxon>Actinomycetota</taxon>
        <taxon>Actinomycetes</taxon>
        <taxon>Geodermatophilales</taxon>
        <taxon>Geodermatophilaceae</taxon>
        <taxon>Blastococcus</taxon>
        <taxon>environmental samples</taxon>
    </lineage>
</organism>
<feature type="compositionally biased region" description="Basic and acidic residues" evidence="1">
    <location>
        <begin position="69"/>
        <end position="84"/>
    </location>
</feature>
<protein>
    <submittedName>
        <fullName evidence="2">Uncharacterized protein</fullName>
    </submittedName>
</protein>